<dbReference type="AlphaFoldDB" id="A0A8S1AZ77"/>
<accession>A0A8S1AZ77</accession>
<evidence type="ECO:0000313" key="4">
    <source>
        <dbReference type="Proteomes" id="UP000494256"/>
    </source>
</evidence>
<dbReference type="Proteomes" id="UP000494256">
    <property type="component" value="Unassembled WGS sequence"/>
</dbReference>
<evidence type="ECO:0000313" key="2">
    <source>
        <dbReference type="EMBL" id="CAB3259891.1"/>
    </source>
</evidence>
<name>A0A8S1AZ77_ARCPL</name>
<dbReference type="OrthoDB" id="7307596at2759"/>
<keyword evidence="3" id="KW-1185">Reference proteome</keyword>
<evidence type="ECO:0000313" key="1">
    <source>
        <dbReference type="EMBL" id="CAB3251594.1"/>
    </source>
</evidence>
<dbReference type="Proteomes" id="UP000494106">
    <property type="component" value="Unassembled WGS sequence"/>
</dbReference>
<protein>
    <submittedName>
        <fullName evidence="1">Uncharacterized protein</fullName>
    </submittedName>
</protein>
<evidence type="ECO:0000313" key="3">
    <source>
        <dbReference type="Proteomes" id="UP000494106"/>
    </source>
</evidence>
<comment type="caution">
    <text evidence="1">The sequence shown here is derived from an EMBL/GenBank/DDBJ whole genome shotgun (WGS) entry which is preliminary data.</text>
</comment>
<dbReference type="EMBL" id="CADEBD010000745">
    <property type="protein sequence ID" value="CAB3259891.1"/>
    <property type="molecule type" value="Genomic_DNA"/>
</dbReference>
<dbReference type="EMBL" id="CADEBC010000550">
    <property type="protein sequence ID" value="CAB3251594.1"/>
    <property type="molecule type" value="Genomic_DNA"/>
</dbReference>
<sequence>MSILSVWISEKPRFYKLIYQRSKHSNIDSPIQSNEALESNYIDCEFNVSEKKSLETDYRCQYSQCNF</sequence>
<gene>
    <name evidence="1" type="ORF">APLA_LOCUS13118</name>
    <name evidence="2" type="ORF">APLA_LOCUS16820</name>
</gene>
<organism evidence="1 3">
    <name type="scientific">Arctia plantaginis</name>
    <name type="common">Wood tiger moth</name>
    <name type="synonym">Phalaena plantaginis</name>
    <dbReference type="NCBI Taxonomy" id="874455"/>
    <lineage>
        <taxon>Eukaryota</taxon>
        <taxon>Metazoa</taxon>
        <taxon>Ecdysozoa</taxon>
        <taxon>Arthropoda</taxon>
        <taxon>Hexapoda</taxon>
        <taxon>Insecta</taxon>
        <taxon>Pterygota</taxon>
        <taxon>Neoptera</taxon>
        <taxon>Endopterygota</taxon>
        <taxon>Lepidoptera</taxon>
        <taxon>Glossata</taxon>
        <taxon>Ditrysia</taxon>
        <taxon>Noctuoidea</taxon>
        <taxon>Erebidae</taxon>
        <taxon>Arctiinae</taxon>
        <taxon>Arctia</taxon>
    </lineage>
</organism>
<proteinExistence type="predicted"/>
<reference evidence="3 4" key="1">
    <citation type="submission" date="2020-04" db="EMBL/GenBank/DDBJ databases">
        <authorList>
            <person name="Wallbank WR R."/>
            <person name="Pardo Diaz C."/>
            <person name="Kozak K."/>
            <person name="Martin S."/>
            <person name="Jiggins C."/>
            <person name="Moest M."/>
            <person name="Warren A I."/>
            <person name="Byers J.R.P. K."/>
            <person name="Montejo-Kovacevich G."/>
            <person name="Yen C E."/>
        </authorList>
    </citation>
    <scope>NUCLEOTIDE SEQUENCE [LARGE SCALE GENOMIC DNA]</scope>
</reference>